<keyword evidence="8" id="KW-0256">Endoplasmic reticulum</keyword>
<evidence type="ECO:0000256" key="7">
    <source>
        <dbReference type="ARBA" id="ARBA00022723"/>
    </source>
</evidence>
<comment type="function">
    <text evidence="14">Cytochromes P450 are a group of heme-thiolate monooxygenases. They oxidize a variety of structurally unrelated compounds, including steroids, fatty acids, and xenobiotics.</text>
</comment>
<dbReference type="InterPro" id="IPR002403">
    <property type="entry name" value="Cyt_P450_E_grp-IV"/>
</dbReference>
<evidence type="ECO:0000256" key="15">
    <source>
        <dbReference type="PIRSR" id="PIRSR602403-1"/>
    </source>
</evidence>
<sequence>MFEWEYYWKNKNIPSPKGLFGIGHLIDIMKDFKECDNRWKEECGETYGLMLMGTPELLTTNLDLIREIYVKQFENFIDRESFSPESTDKDKSLLTSGMFTKRGEAWRRIRNLCSPAFSSAKMKMFVTFFNQSADKTIEILEDYFKNNKEVDMKELCDGMTLDSIFKSIFGYKIDIQEDPDNIVRTYAKKFFNVDIKNPSILILILFPYTCYLLRKYFDYHVGTQIEHRFFKDLLSKCLERRRRKLKCHDSNEAPDFFNVLLHALEEDNKYKDSDEEISFEKATQKQKNKGMSEYEILGQGFLFLLSGYETTSTSIHFILFMLAYHQEYQDKCREEIFSALRGKDLNYIDYETVNKLDYLEQCIKEGLRMYPPAGRINRVCVNKTTVNGIVFEPGTNVSVSIFNLHYDENVYLEPDVFNPERFSSEQKTLRDPLHYLPFGYGPRNCIGMRYAYLSMKVYLAKLLTKFIFVTCDKSTKLPIRIDSKGITKPSDKLILKVNKVNDDKVRFFF</sequence>
<dbReference type="GO" id="GO:0016705">
    <property type="term" value="F:oxidoreductase activity, acting on paired donors, with incorporation or reduction of molecular oxygen"/>
    <property type="evidence" value="ECO:0007669"/>
    <property type="project" value="InterPro"/>
</dbReference>
<protein>
    <submittedName>
        <fullName evidence="18">Cytochrome P450</fullName>
    </submittedName>
</protein>
<dbReference type="FunFam" id="1.10.630.10:FF:000042">
    <property type="entry name" value="Cytochrome P450"/>
    <property type="match status" value="1"/>
</dbReference>
<dbReference type="InterPro" id="IPR001128">
    <property type="entry name" value="Cyt_P450"/>
</dbReference>
<evidence type="ECO:0000256" key="5">
    <source>
        <dbReference type="ARBA" id="ARBA00010617"/>
    </source>
</evidence>
<evidence type="ECO:0000256" key="13">
    <source>
        <dbReference type="ARBA" id="ARBA00023136"/>
    </source>
</evidence>
<keyword evidence="10 16" id="KW-0560">Oxidoreductase</keyword>
<dbReference type="PRINTS" id="PR00465">
    <property type="entry name" value="EP450IV"/>
</dbReference>
<dbReference type="InterPro" id="IPR017972">
    <property type="entry name" value="Cyt_P450_CS"/>
</dbReference>
<dbReference type="STRING" id="131310.A0A0N4ZZF4"/>
<dbReference type="AlphaFoldDB" id="A0A0N4ZZF4"/>
<name>A0A0N4ZZF4_PARTI</name>
<organism evidence="17 18">
    <name type="scientific">Parastrongyloides trichosuri</name>
    <name type="common">Possum-specific nematode worm</name>
    <dbReference type="NCBI Taxonomy" id="131310"/>
    <lineage>
        <taxon>Eukaryota</taxon>
        <taxon>Metazoa</taxon>
        <taxon>Ecdysozoa</taxon>
        <taxon>Nematoda</taxon>
        <taxon>Chromadorea</taxon>
        <taxon>Rhabditida</taxon>
        <taxon>Tylenchina</taxon>
        <taxon>Panagrolaimomorpha</taxon>
        <taxon>Strongyloidoidea</taxon>
        <taxon>Strongyloididae</taxon>
        <taxon>Parastrongyloides</taxon>
    </lineage>
</organism>
<keyword evidence="9" id="KW-0492">Microsome</keyword>
<comment type="function">
    <text evidence="2">May be involved in the metabolism of insect hormones and in the breakdown of synthetic insecticides.</text>
</comment>
<dbReference type="GO" id="GO:0005506">
    <property type="term" value="F:iron ion binding"/>
    <property type="evidence" value="ECO:0007669"/>
    <property type="project" value="InterPro"/>
</dbReference>
<dbReference type="SUPFAM" id="SSF48264">
    <property type="entry name" value="Cytochrome P450"/>
    <property type="match status" value="1"/>
</dbReference>
<dbReference type="GO" id="GO:0008395">
    <property type="term" value="F:steroid hydroxylase activity"/>
    <property type="evidence" value="ECO:0007669"/>
    <property type="project" value="TreeGrafter"/>
</dbReference>
<evidence type="ECO:0000313" key="17">
    <source>
        <dbReference type="Proteomes" id="UP000038045"/>
    </source>
</evidence>
<dbReference type="InterPro" id="IPR036396">
    <property type="entry name" value="Cyt_P450_sf"/>
</dbReference>
<evidence type="ECO:0000256" key="8">
    <source>
        <dbReference type="ARBA" id="ARBA00022824"/>
    </source>
</evidence>
<dbReference type="PANTHER" id="PTHR24302">
    <property type="entry name" value="CYTOCHROME P450 FAMILY 3"/>
    <property type="match status" value="1"/>
</dbReference>
<evidence type="ECO:0000256" key="2">
    <source>
        <dbReference type="ARBA" id="ARBA00003690"/>
    </source>
</evidence>
<evidence type="ECO:0000256" key="3">
    <source>
        <dbReference type="ARBA" id="ARBA00004174"/>
    </source>
</evidence>
<dbReference type="Proteomes" id="UP000038045">
    <property type="component" value="Unplaced"/>
</dbReference>
<keyword evidence="7 15" id="KW-0479">Metal-binding</keyword>
<dbReference type="InterPro" id="IPR050705">
    <property type="entry name" value="Cytochrome_P450_3A"/>
</dbReference>
<dbReference type="PRINTS" id="PR00385">
    <property type="entry name" value="P450"/>
</dbReference>
<dbReference type="CDD" id="cd11055">
    <property type="entry name" value="CYP3A-like"/>
    <property type="match status" value="1"/>
</dbReference>
<keyword evidence="6 15" id="KW-0349">Heme</keyword>
<dbReference type="PROSITE" id="PS00086">
    <property type="entry name" value="CYTOCHROME_P450"/>
    <property type="match status" value="1"/>
</dbReference>
<evidence type="ECO:0000256" key="4">
    <source>
        <dbReference type="ARBA" id="ARBA00004406"/>
    </source>
</evidence>
<evidence type="ECO:0000256" key="6">
    <source>
        <dbReference type="ARBA" id="ARBA00022617"/>
    </source>
</evidence>
<dbReference type="GO" id="GO:0020037">
    <property type="term" value="F:heme binding"/>
    <property type="evidence" value="ECO:0007669"/>
    <property type="project" value="InterPro"/>
</dbReference>
<keyword evidence="13" id="KW-0472">Membrane</keyword>
<keyword evidence="11 15" id="KW-0408">Iron</keyword>
<dbReference type="GO" id="GO:0005789">
    <property type="term" value="C:endoplasmic reticulum membrane"/>
    <property type="evidence" value="ECO:0007669"/>
    <property type="project" value="UniProtKB-SubCell"/>
</dbReference>
<evidence type="ECO:0000256" key="10">
    <source>
        <dbReference type="ARBA" id="ARBA00023002"/>
    </source>
</evidence>
<comment type="similarity">
    <text evidence="5 16">Belongs to the cytochrome P450 family.</text>
</comment>
<dbReference type="Pfam" id="PF00067">
    <property type="entry name" value="p450"/>
    <property type="match status" value="1"/>
</dbReference>
<keyword evidence="12 16" id="KW-0503">Monooxygenase</keyword>
<evidence type="ECO:0000256" key="14">
    <source>
        <dbReference type="ARBA" id="ARBA00043906"/>
    </source>
</evidence>
<evidence type="ECO:0000256" key="16">
    <source>
        <dbReference type="RuleBase" id="RU000461"/>
    </source>
</evidence>
<proteinExistence type="inferred from homology"/>
<evidence type="ECO:0000256" key="11">
    <source>
        <dbReference type="ARBA" id="ARBA00023004"/>
    </source>
</evidence>
<keyword evidence="17" id="KW-1185">Reference proteome</keyword>
<accession>A0A0N4ZZF4</accession>
<comment type="subcellular location">
    <subcellularLocation>
        <location evidence="4">Endoplasmic reticulum membrane</location>
        <topology evidence="4">Peripheral membrane protein</topology>
    </subcellularLocation>
    <subcellularLocation>
        <location evidence="3">Microsome membrane</location>
        <topology evidence="3">Peripheral membrane protein</topology>
    </subcellularLocation>
</comment>
<evidence type="ECO:0000256" key="12">
    <source>
        <dbReference type="ARBA" id="ARBA00023033"/>
    </source>
</evidence>
<evidence type="ECO:0000313" key="18">
    <source>
        <dbReference type="WBParaSite" id="PTRK_0001426400.1"/>
    </source>
</evidence>
<comment type="cofactor">
    <cofactor evidence="1 15">
        <name>heme</name>
        <dbReference type="ChEBI" id="CHEBI:30413"/>
    </cofactor>
</comment>
<evidence type="ECO:0000256" key="1">
    <source>
        <dbReference type="ARBA" id="ARBA00001971"/>
    </source>
</evidence>
<reference evidence="18" key="1">
    <citation type="submission" date="2017-02" db="UniProtKB">
        <authorList>
            <consortium name="WormBaseParasite"/>
        </authorList>
    </citation>
    <scope>IDENTIFICATION</scope>
</reference>
<dbReference type="Gene3D" id="1.10.630.10">
    <property type="entry name" value="Cytochrome P450"/>
    <property type="match status" value="1"/>
</dbReference>
<dbReference type="WBParaSite" id="PTRK_0001426400.1">
    <property type="protein sequence ID" value="PTRK_0001426400.1"/>
    <property type="gene ID" value="PTRK_0001426400"/>
</dbReference>
<dbReference type="PANTHER" id="PTHR24302:SF15">
    <property type="entry name" value="FATTY-ACID PEROXYGENASE"/>
    <property type="match status" value="1"/>
</dbReference>
<feature type="binding site" description="axial binding residue" evidence="15">
    <location>
        <position position="445"/>
    </location>
    <ligand>
        <name>heme</name>
        <dbReference type="ChEBI" id="CHEBI:30413"/>
    </ligand>
    <ligandPart>
        <name>Fe</name>
        <dbReference type="ChEBI" id="CHEBI:18248"/>
    </ligandPart>
</feature>
<evidence type="ECO:0000256" key="9">
    <source>
        <dbReference type="ARBA" id="ARBA00022848"/>
    </source>
</evidence>